<gene>
    <name evidence="1" type="ORF">PTI45_01310</name>
</gene>
<keyword evidence="2" id="KW-1185">Reference proteome</keyword>
<dbReference type="Gene3D" id="3.40.1760.10">
    <property type="entry name" value="YfbM-like super family"/>
    <property type="match status" value="1"/>
</dbReference>
<name>A0A1E3L6T0_9BACL</name>
<dbReference type="Proteomes" id="UP000094578">
    <property type="component" value="Unassembled WGS sequence"/>
</dbReference>
<dbReference type="EMBL" id="MDER01000031">
    <property type="protein sequence ID" value="ODP29301.1"/>
    <property type="molecule type" value="Genomic_DNA"/>
</dbReference>
<evidence type="ECO:0000313" key="1">
    <source>
        <dbReference type="EMBL" id="ODP29301.1"/>
    </source>
</evidence>
<dbReference type="AlphaFoldDB" id="A0A1E3L6T0"/>
<sequence>MGITGVYYQEHGNLEDILAGRVEEPALDIDKTWSLIVDMFPDIPLVPVGEQYKVDSQATEYGSFYLSAEKVAEIAEQIPELKQTDNLTKRIDFEKWKNIPEMDIEQLDERAMIMLAFPMQSDETYEELVDGYLLPHLESVFELFEKAFAQQDGLVFMIV</sequence>
<reference evidence="1 2" key="1">
    <citation type="submission" date="2016-08" db="EMBL/GenBank/DDBJ databases">
        <title>Genome sequencing of Paenibacillus sp. TI45-13ar, isolated from Korean traditional nuruk.</title>
        <authorList>
            <person name="Kim S.-J."/>
        </authorList>
    </citation>
    <scope>NUCLEOTIDE SEQUENCE [LARGE SCALE GENOMIC DNA]</scope>
    <source>
        <strain evidence="1 2">TI45-13ar</strain>
    </source>
</reference>
<evidence type="ECO:0008006" key="3">
    <source>
        <dbReference type="Google" id="ProtNLM"/>
    </source>
</evidence>
<dbReference type="InterPro" id="IPR035944">
    <property type="entry name" value="YfbM-like_sf"/>
</dbReference>
<dbReference type="RefSeq" id="WP_069326735.1">
    <property type="nucleotide sequence ID" value="NZ_MDER01000031.1"/>
</dbReference>
<dbReference type="STRING" id="1886670.PTI45_01310"/>
<accession>A0A1E3L6T0</accession>
<evidence type="ECO:0000313" key="2">
    <source>
        <dbReference type="Proteomes" id="UP000094578"/>
    </source>
</evidence>
<proteinExistence type="predicted"/>
<organism evidence="1 2">
    <name type="scientific">Paenibacillus nuruki</name>
    <dbReference type="NCBI Taxonomy" id="1886670"/>
    <lineage>
        <taxon>Bacteria</taxon>
        <taxon>Bacillati</taxon>
        <taxon>Bacillota</taxon>
        <taxon>Bacilli</taxon>
        <taxon>Bacillales</taxon>
        <taxon>Paenibacillaceae</taxon>
        <taxon>Paenibacillus</taxon>
    </lineage>
</organism>
<protein>
    <recommendedName>
        <fullName evidence="3">DUF1877 family protein</fullName>
    </recommendedName>
</protein>
<comment type="caution">
    <text evidence="1">The sequence shown here is derived from an EMBL/GenBank/DDBJ whole genome shotgun (WGS) entry which is preliminary data.</text>
</comment>